<evidence type="ECO:0000313" key="2">
    <source>
        <dbReference type="Proteomes" id="UP001298593"/>
    </source>
</evidence>
<dbReference type="Gene3D" id="3.40.50.410">
    <property type="entry name" value="von Willebrand factor, type A domain"/>
    <property type="match status" value="1"/>
</dbReference>
<comment type="caution">
    <text evidence="1">The sequence shown here is derived from an EMBL/GenBank/DDBJ whole genome shotgun (WGS) entry which is preliminary data.</text>
</comment>
<dbReference type="InterPro" id="IPR036465">
    <property type="entry name" value="vWFA_dom_sf"/>
</dbReference>
<dbReference type="SUPFAM" id="SSF53300">
    <property type="entry name" value="vWA-like"/>
    <property type="match status" value="1"/>
</dbReference>
<keyword evidence="2" id="KW-1185">Reference proteome</keyword>
<proteinExistence type="predicted"/>
<name>A0ABU5XVU9_9MYCO</name>
<evidence type="ECO:0000313" key="1">
    <source>
        <dbReference type="EMBL" id="MEB3032073.1"/>
    </source>
</evidence>
<organism evidence="1 2">
    <name type="scientific">[Mycobacterium] nativiensis</name>
    <dbReference type="NCBI Taxonomy" id="2855503"/>
    <lineage>
        <taxon>Bacteria</taxon>
        <taxon>Bacillati</taxon>
        <taxon>Actinomycetota</taxon>
        <taxon>Actinomycetes</taxon>
        <taxon>Mycobacteriales</taxon>
        <taxon>Mycobacteriaceae</taxon>
        <taxon>Mycolicibacter</taxon>
    </lineage>
</organism>
<reference evidence="1 2" key="1">
    <citation type="submission" date="2023-12" db="EMBL/GenBank/DDBJ databases">
        <title>Description of new species of Mycobacterium terrae complex isolated from sewage at the Sao Paulo Zoological Park Foundation in Brazil.</title>
        <authorList>
            <person name="Romagnoli C.L."/>
            <person name="Conceicao E.C."/>
            <person name="Machado E."/>
            <person name="Barreto L.B.P.F."/>
            <person name="Sharma A."/>
            <person name="Silva N.M."/>
            <person name="Marques L.E."/>
            <person name="Juliana M.A."/>
            <person name="Lourenco M.C.S."/>
            <person name="Digiampietri L.A."/>
            <person name="Suffys P.N."/>
            <person name="Viana-Niero C."/>
        </authorList>
    </citation>
    <scope>NUCLEOTIDE SEQUENCE [LARGE SCALE GENOMIC DNA]</scope>
    <source>
        <strain evidence="1 2">MYC340</strain>
    </source>
</reference>
<protein>
    <submittedName>
        <fullName evidence="1">VWA domain-containing protein</fullName>
    </submittedName>
</protein>
<gene>
    <name evidence="1" type="ORF">KV113_10955</name>
</gene>
<dbReference type="RefSeq" id="WP_224975238.1">
    <property type="nucleotide sequence ID" value="NZ_JAYJJU010000008.1"/>
</dbReference>
<dbReference type="EMBL" id="JAYJJU010000008">
    <property type="protein sequence ID" value="MEB3032073.1"/>
    <property type="molecule type" value="Genomic_DNA"/>
</dbReference>
<accession>A0ABU5XVU9</accession>
<dbReference type="Proteomes" id="UP001298593">
    <property type="component" value="Unassembled WGS sequence"/>
</dbReference>
<sequence>MSNPNLTNLVFLLDRSGSMQSIKSDIAGGFDAFLAEQRDGEGRCTVTLAQFDTEYEVVYRGVDLGQVPPLKLQPRGSTALLDSMGKLITDTAAEIDALPEADRPGTVVVAIMTDGLENASREWHRPDIKALVEQQANDFGWEFLYMGADQDAVEVGKGLGVKDGQAITYARGKSREAMVAASASIRGYRDAKTVNPDAMMPEFTVAQRAQLADDDGPER</sequence>
<dbReference type="CDD" id="cd00198">
    <property type="entry name" value="vWFA"/>
    <property type="match status" value="1"/>
</dbReference>